<dbReference type="EMBL" id="JAFBMS010000093">
    <property type="protein sequence ID" value="KAG9337208.1"/>
    <property type="molecule type" value="Genomic_DNA"/>
</dbReference>
<reference evidence="1" key="1">
    <citation type="thesis" date="2021" institute="BYU ScholarsArchive" country="Provo, UT, USA">
        <title>Applications of and Algorithms for Genome Assembly and Genomic Analyses with an Emphasis on Marine Teleosts.</title>
        <authorList>
            <person name="Pickett B.D."/>
        </authorList>
    </citation>
    <scope>NUCLEOTIDE SEQUENCE</scope>
    <source>
        <strain evidence="1">HI-2016</strain>
    </source>
</reference>
<proteinExistence type="predicted"/>
<evidence type="ECO:0000313" key="2">
    <source>
        <dbReference type="Proteomes" id="UP000824540"/>
    </source>
</evidence>
<protein>
    <submittedName>
        <fullName evidence="1">Uncharacterized protein</fullName>
    </submittedName>
</protein>
<organism evidence="1 2">
    <name type="scientific">Albula glossodonta</name>
    <name type="common">roundjaw bonefish</name>
    <dbReference type="NCBI Taxonomy" id="121402"/>
    <lineage>
        <taxon>Eukaryota</taxon>
        <taxon>Metazoa</taxon>
        <taxon>Chordata</taxon>
        <taxon>Craniata</taxon>
        <taxon>Vertebrata</taxon>
        <taxon>Euteleostomi</taxon>
        <taxon>Actinopterygii</taxon>
        <taxon>Neopterygii</taxon>
        <taxon>Teleostei</taxon>
        <taxon>Albuliformes</taxon>
        <taxon>Albulidae</taxon>
        <taxon>Albula</taxon>
    </lineage>
</organism>
<dbReference type="Proteomes" id="UP000824540">
    <property type="component" value="Unassembled WGS sequence"/>
</dbReference>
<name>A0A8T2NHV0_9TELE</name>
<keyword evidence="2" id="KW-1185">Reference proteome</keyword>
<evidence type="ECO:0000313" key="1">
    <source>
        <dbReference type="EMBL" id="KAG9337208.1"/>
    </source>
</evidence>
<comment type="caution">
    <text evidence="1">The sequence shown here is derived from an EMBL/GenBank/DDBJ whole genome shotgun (WGS) entry which is preliminary data.</text>
</comment>
<accession>A0A8T2NHV0</accession>
<gene>
    <name evidence="1" type="ORF">JZ751_029688</name>
</gene>
<sequence>MEMCSDKPPTPKTTRPVKDSSRLLFAESAGILIQQLSQRQTPKECAFQLRGLRPLTPVGSSNDGWEQRACWEGQSQTRRDAGSVLLRIGESAAMGLIQNNWEIICNYFHQEGSLEQRGASLERLISLFLNRGQSDATPTPHPHPAHLN</sequence>
<dbReference type="AlphaFoldDB" id="A0A8T2NHV0"/>